<dbReference type="PANTHER" id="PTHR10073:SF12">
    <property type="entry name" value="DNA MISMATCH REPAIR PROTEIN MLH1"/>
    <property type="match status" value="1"/>
</dbReference>
<dbReference type="InterPro" id="IPR002099">
    <property type="entry name" value="MutL/Mlh/PMS"/>
</dbReference>
<feature type="compositionally biased region" description="Low complexity" evidence="6">
    <location>
        <begin position="344"/>
        <end position="353"/>
    </location>
</feature>
<dbReference type="Proteomes" id="UP000027987">
    <property type="component" value="Chromosome"/>
</dbReference>
<organism evidence="9 10">
    <name type="scientific">Dyella japonica A8</name>
    <dbReference type="NCBI Taxonomy" id="1217721"/>
    <lineage>
        <taxon>Bacteria</taxon>
        <taxon>Pseudomonadati</taxon>
        <taxon>Pseudomonadota</taxon>
        <taxon>Gammaproteobacteria</taxon>
        <taxon>Lysobacterales</taxon>
        <taxon>Rhodanobacteraceae</taxon>
        <taxon>Dyella</taxon>
    </lineage>
</organism>
<feature type="domain" description="DNA mismatch repair protein S5" evidence="8">
    <location>
        <begin position="212"/>
        <end position="330"/>
    </location>
</feature>
<feature type="region of interest" description="Disordered" evidence="6">
    <location>
        <begin position="334"/>
        <end position="353"/>
    </location>
</feature>
<evidence type="ECO:0000256" key="5">
    <source>
        <dbReference type="HAMAP-Rule" id="MF_00149"/>
    </source>
</evidence>
<dbReference type="InterPro" id="IPR014721">
    <property type="entry name" value="Ribsml_uS5_D2-typ_fold_subgr"/>
</dbReference>
<comment type="function">
    <text evidence="5">This protein is involved in the repair of mismatches in DNA. It is required for dam-dependent methyl-directed DNA mismatch repair. May act as a 'molecular matchmaker', a protein that promotes the formation of a stable complex between two or more DNA-binding proteins in an ATP-dependent manner without itself being part of a final effector complex.</text>
</comment>
<proteinExistence type="inferred from homology"/>
<dbReference type="CDD" id="cd16926">
    <property type="entry name" value="HATPase_MutL-MLH-PMS-like"/>
    <property type="match status" value="1"/>
</dbReference>
<evidence type="ECO:0000256" key="3">
    <source>
        <dbReference type="ARBA" id="ARBA00022763"/>
    </source>
</evidence>
<dbReference type="HAMAP" id="MF_00149">
    <property type="entry name" value="DNA_mis_repair"/>
    <property type="match status" value="1"/>
</dbReference>
<dbReference type="InterPro" id="IPR038973">
    <property type="entry name" value="MutL/Mlh/Pms-like"/>
</dbReference>
<keyword evidence="4 5" id="KW-0234">DNA repair</keyword>
<evidence type="ECO:0000259" key="8">
    <source>
        <dbReference type="SMART" id="SM01340"/>
    </source>
</evidence>
<evidence type="ECO:0000256" key="2">
    <source>
        <dbReference type="ARBA" id="ARBA00021975"/>
    </source>
</evidence>
<dbReference type="SUPFAM" id="SSF55874">
    <property type="entry name" value="ATPase domain of HSP90 chaperone/DNA topoisomerase II/histidine kinase"/>
    <property type="match status" value="1"/>
</dbReference>
<dbReference type="NCBIfam" id="TIGR00585">
    <property type="entry name" value="mutl"/>
    <property type="match status" value="1"/>
</dbReference>
<dbReference type="FunFam" id="3.30.565.10:FF:000003">
    <property type="entry name" value="DNA mismatch repair endonuclease MutL"/>
    <property type="match status" value="1"/>
</dbReference>
<dbReference type="InterPro" id="IPR042120">
    <property type="entry name" value="MutL_C_dimsub"/>
</dbReference>
<dbReference type="PROSITE" id="PS00058">
    <property type="entry name" value="DNA_MISMATCH_REPAIR_1"/>
    <property type="match status" value="1"/>
</dbReference>
<dbReference type="SUPFAM" id="SSF54211">
    <property type="entry name" value="Ribosomal protein S5 domain 2-like"/>
    <property type="match status" value="1"/>
</dbReference>
<dbReference type="InterPro" id="IPR020667">
    <property type="entry name" value="DNA_mismatch_repair_MutL"/>
</dbReference>
<sequence>MPVIRPLPPELINQIAAGEVIERPSSVVKELVENSLDAGATRIEVDIEQGGARLIRVRDDGCGIVPDELQLAVASHATSKIGSFDDLEHVASMGFRGEALASVSSVARFALTSRAQGVDTAFRIEVDGGKMQAARPAQHPQGSSVEVRDLFYNVPARRKFLRAERTEFAHIDDLLKSLALARGSVEFRLSHNGKPVRILKAARDETAALLRVAEVMGEDFPAQSLRIDHAAAGLHLSGWVGLPTASRSQADSQYFYVNGRLVRDRVVAHAVRQAYADVLFHGRHPAFVLYLELDPVGVDVNVHPAKHEVRFREQRLVHDFLFRTLHEALAQTRAGSTALPAGESPSPAMTPSYSMAPPSSAAVSAPAWPNAFSQSRLSLGVRDEPLAGYAALLGEPANAPAPLGFAANAPMPEATEEEAPPLGFAIAQLKNIYILAENTHGLILVDMHAAHERITYEKLKAGRACSNLRSQMMLVPLNVAVSTREAAAAEEHADALAEWGLELSRSGPSGVVVRRIPALLEGADVAQLCRDVLAELAQHGSSRRLQELENELLATMACHGSVRAGRRLTIPEMNALLREMEATERSGQCNHGRPTWTQLSLPELDKLFLRGR</sequence>
<dbReference type="AlphaFoldDB" id="A0A075K402"/>
<dbReference type="InterPro" id="IPR036890">
    <property type="entry name" value="HATPase_C_sf"/>
</dbReference>
<dbReference type="EMBL" id="CP008884">
    <property type="protein sequence ID" value="AIF48914.1"/>
    <property type="molecule type" value="Genomic_DNA"/>
</dbReference>
<gene>
    <name evidence="5 9" type="primary">mutL</name>
    <name evidence="9" type="ORF">HY57_17530</name>
</gene>
<evidence type="ECO:0000259" key="7">
    <source>
        <dbReference type="SMART" id="SM00853"/>
    </source>
</evidence>
<name>A0A075K402_9GAMM</name>
<evidence type="ECO:0000256" key="4">
    <source>
        <dbReference type="ARBA" id="ARBA00023204"/>
    </source>
</evidence>
<comment type="similarity">
    <text evidence="1 5">Belongs to the DNA mismatch repair MutL/HexB family.</text>
</comment>
<dbReference type="Gene3D" id="3.30.565.10">
    <property type="entry name" value="Histidine kinase-like ATPase, C-terminal domain"/>
    <property type="match status" value="1"/>
</dbReference>
<dbReference type="GO" id="GO:0006298">
    <property type="term" value="P:mismatch repair"/>
    <property type="evidence" value="ECO:0007669"/>
    <property type="project" value="UniProtKB-UniRule"/>
</dbReference>
<dbReference type="PANTHER" id="PTHR10073">
    <property type="entry name" value="DNA MISMATCH REPAIR PROTEIN MLH, PMS, MUTL"/>
    <property type="match status" value="1"/>
</dbReference>
<dbReference type="InterPro" id="IPR013507">
    <property type="entry name" value="DNA_mismatch_S5_2-like"/>
</dbReference>
<dbReference type="Pfam" id="PF01119">
    <property type="entry name" value="DNA_mis_repair"/>
    <property type="match status" value="1"/>
</dbReference>
<dbReference type="GO" id="GO:0032300">
    <property type="term" value="C:mismatch repair complex"/>
    <property type="evidence" value="ECO:0007669"/>
    <property type="project" value="InterPro"/>
</dbReference>
<accession>A0A075K402</accession>
<protein>
    <recommendedName>
        <fullName evidence="2 5">DNA mismatch repair protein MutL</fullName>
    </recommendedName>
</protein>
<dbReference type="Pfam" id="PF13589">
    <property type="entry name" value="HATPase_c_3"/>
    <property type="match status" value="1"/>
</dbReference>
<evidence type="ECO:0000256" key="1">
    <source>
        <dbReference type="ARBA" id="ARBA00006082"/>
    </source>
</evidence>
<dbReference type="Gene3D" id="3.30.230.10">
    <property type="match status" value="1"/>
</dbReference>
<dbReference type="Gene3D" id="3.30.1370.100">
    <property type="entry name" value="MutL, C-terminal domain, regulatory subdomain"/>
    <property type="match status" value="1"/>
</dbReference>
<dbReference type="GO" id="GO:0016887">
    <property type="term" value="F:ATP hydrolysis activity"/>
    <property type="evidence" value="ECO:0007669"/>
    <property type="project" value="InterPro"/>
</dbReference>
<dbReference type="SMART" id="SM01340">
    <property type="entry name" value="DNA_mis_repair"/>
    <property type="match status" value="1"/>
</dbReference>
<dbReference type="SMART" id="SM00853">
    <property type="entry name" value="MutL_C"/>
    <property type="match status" value="1"/>
</dbReference>
<dbReference type="GO" id="GO:0140664">
    <property type="term" value="F:ATP-dependent DNA damage sensor activity"/>
    <property type="evidence" value="ECO:0007669"/>
    <property type="project" value="InterPro"/>
</dbReference>
<reference evidence="9 10" key="1">
    <citation type="submission" date="2014-07" db="EMBL/GenBank/DDBJ databases">
        <title>Complete Genome Sequence of Dyella japonica Strain A8 Isolated from Malaysian Tropical Soil.</title>
        <authorList>
            <person name="Hui R.K.H."/>
            <person name="Chen J.-W."/>
            <person name="Chan K.-G."/>
            <person name="Leung F.C.C."/>
        </authorList>
    </citation>
    <scope>NUCLEOTIDE SEQUENCE [LARGE SCALE GENOMIC DNA]</scope>
    <source>
        <strain evidence="9 10">A8</strain>
    </source>
</reference>
<dbReference type="InterPro" id="IPR037198">
    <property type="entry name" value="MutL_C_sf"/>
</dbReference>
<dbReference type="NCBIfam" id="NF000949">
    <property type="entry name" value="PRK00095.1-2"/>
    <property type="match status" value="1"/>
</dbReference>
<dbReference type="FunFam" id="3.30.230.10:FF:000013">
    <property type="entry name" value="DNA mismatch repair endonuclease MutL"/>
    <property type="match status" value="1"/>
</dbReference>
<dbReference type="PATRIC" id="fig|1217721.7.peg.3598"/>
<dbReference type="InterPro" id="IPR014762">
    <property type="entry name" value="DNA_mismatch_repair_CS"/>
</dbReference>
<dbReference type="Pfam" id="PF08676">
    <property type="entry name" value="MutL_C"/>
    <property type="match status" value="1"/>
</dbReference>
<evidence type="ECO:0000313" key="9">
    <source>
        <dbReference type="EMBL" id="AIF48914.1"/>
    </source>
</evidence>
<dbReference type="SUPFAM" id="SSF118116">
    <property type="entry name" value="DNA mismatch repair protein MutL"/>
    <property type="match status" value="1"/>
</dbReference>
<dbReference type="KEGG" id="dja:HY57_17530"/>
<dbReference type="CDD" id="cd03482">
    <property type="entry name" value="MutL_Trans_MutL"/>
    <property type="match status" value="1"/>
</dbReference>
<feature type="domain" description="MutL C-terminal dimerisation" evidence="7">
    <location>
        <begin position="425"/>
        <end position="568"/>
    </location>
</feature>
<dbReference type="GO" id="GO:0005524">
    <property type="term" value="F:ATP binding"/>
    <property type="evidence" value="ECO:0007669"/>
    <property type="project" value="InterPro"/>
</dbReference>
<evidence type="ECO:0000313" key="10">
    <source>
        <dbReference type="Proteomes" id="UP000027987"/>
    </source>
</evidence>
<dbReference type="GO" id="GO:0030983">
    <property type="term" value="F:mismatched DNA binding"/>
    <property type="evidence" value="ECO:0007669"/>
    <property type="project" value="InterPro"/>
</dbReference>
<dbReference type="HOGENOM" id="CLU_004131_4_2_6"/>
<evidence type="ECO:0000256" key="6">
    <source>
        <dbReference type="SAM" id="MobiDB-lite"/>
    </source>
</evidence>
<dbReference type="RefSeq" id="WP_019465491.1">
    <property type="nucleotide sequence ID" value="NZ_ALOY01000157.1"/>
</dbReference>
<keyword evidence="10" id="KW-1185">Reference proteome</keyword>
<dbReference type="InterPro" id="IPR014790">
    <property type="entry name" value="MutL_C"/>
</dbReference>
<dbReference type="OrthoDB" id="9763467at2"/>
<dbReference type="InterPro" id="IPR020568">
    <property type="entry name" value="Ribosomal_Su5_D2-typ_SF"/>
</dbReference>
<dbReference type="STRING" id="1217721.HY57_17530"/>
<dbReference type="InterPro" id="IPR042121">
    <property type="entry name" value="MutL_C_regsub"/>
</dbReference>
<keyword evidence="3 5" id="KW-0227">DNA damage</keyword>
<dbReference type="Gene3D" id="3.30.1540.20">
    <property type="entry name" value="MutL, C-terminal domain, dimerisation subdomain"/>
    <property type="match status" value="1"/>
</dbReference>